<evidence type="ECO:0000313" key="2">
    <source>
        <dbReference type="Proteomes" id="UP001231451"/>
    </source>
</evidence>
<sequence>MVLKKTYDHILLNREEAAAYLGIDPVSFDKYFRKKGLKAFMLGKQERYLQSELYSFIKKNSIT</sequence>
<organism evidence="1 2">
    <name type="scientific">Lacticaseibacillus paracasei</name>
    <name type="common">Lactobacillus paracasei</name>
    <dbReference type="NCBI Taxonomy" id="1597"/>
    <lineage>
        <taxon>Bacteria</taxon>
        <taxon>Bacillati</taxon>
        <taxon>Bacillota</taxon>
        <taxon>Bacilli</taxon>
        <taxon>Lactobacillales</taxon>
        <taxon>Lactobacillaceae</taxon>
        <taxon>Lacticaseibacillus</taxon>
    </lineage>
</organism>
<evidence type="ECO:0000313" key="1">
    <source>
        <dbReference type="EMBL" id="MDM7452824.1"/>
    </source>
</evidence>
<accession>A0AAP4JG80</accession>
<dbReference type="AlphaFoldDB" id="A0AAP4JG80"/>
<gene>
    <name evidence="1" type="ORF">QUF16_00505</name>
</gene>
<dbReference type="KEGG" id="lcz:LCAZH_1232"/>
<dbReference type="KEGG" id="lcl:LOCK919_1420"/>
<name>A0AAP4JG80_LACPA</name>
<dbReference type="EMBL" id="JAUCBG010000001">
    <property type="protein sequence ID" value="MDM7452824.1"/>
    <property type="molecule type" value="Genomic_DNA"/>
</dbReference>
<protein>
    <submittedName>
        <fullName evidence="1">Helix-turn-helix domain-containing protein</fullName>
    </submittedName>
</protein>
<dbReference type="Proteomes" id="UP001231451">
    <property type="component" value="Unassembled WGS sequence"/>
</dbReference>
<proteinExistence type="predicted"/>
<reference evidence="1" key="1">
    <citation type="submission" date="2023-06" db="EMBL/GenBank/DDBJ databases">
        <title>Draft Genome Sequences of lactic acid bacteria strains isolated from fermented milk products.</title>
        <authorList>
            <person name="Elcheninov A.G."/>
            <person name="Klyukina A."/>
            <person name="Zayulina K.S."/>
            <person name="Gavirova L.A."/>
            <person name="Shcherbakova P.A."/>
            <person name="Shestakov A.I."/>
            <person name="Kublanov I.V."/>
            <person name="Kochetkova T.V."/>
        </authorList>
    </citation>
    <scope>NUCLEOTIDE SEQUENCE</scope>
    <source>
        <strain evidence="1">TOM.1374</strain>
    </source>
</reference>
<dbReference type="RefSeq" id="WP_013245680.1">
    <property type="nucleotide sequence ID" value="NC_014334.2"/>
</dbReference>
<comment type="caution">
    <text evidence="1">The sequence shown here is derived from an EMBL/GenBank/DDBJ whole genome shotgun (WGS) entry which is preliminary data.</text>
</comment>